<keyword evidence="8" id="KW-0804">Transcription</keyword>
<keyword evidence="4" id="KW-0479">Metal-binding</keyword>
<feature type="compositionally biased region" description="Low complexity" evidence="10">
    <location>
        <begin position="249"/>
        <end position="261"/>
    </location>
</feature>
<gene>
    <name evidence="12" type="ORF">INT48_006662</name>
</gene>
<feature type="region of interest" description="Disordered" evidence="10">
    <location>
        <begin position="249"/>
        <end position="268"/>
    </location>
</feature>
<dbReference type="PANTHER" id="PTHR47659:SF1">
    <property type="entry name" value="TRANSCRIPTION ACTIVATOR OF GLUCONEOGENESIS ERT1"/>
    <property type="match status" value="1"/>
</dbReference>
<dbReference type="InterPro" id="IPR001138">
    <property type="entry name" value="Zn2Cys6_DnaBD"/>
</dbReference>
<dbReference type="PANTHER" id="PTHR47659">
    <property type="entry name" value="ZN(II)2CYS6 TRANSCRIPTION FACTOR (EUROFUNG)-RELATED"/>
    <property type="match status" value="1"/>
</dbReference>
<evidence type="ECO:0000256" key="7">
    <source>
        <dbReference type="ARBA" id="ARBA00023125"/>
    </source>
</evidence>
<dbReference type="PROSITE" id="PS50048">
    <property type="entry name" value="ZN2_CY6_FUNGAL_2"/>
    <property type="match status" value="1"/>
</dbReference>
<dbReference type="Gene3D" id="4.10.240.10">
    <property type="entry name" value="Zn(2)-C6 fungal-type DNA-binding domain"/>
    <property type="match status" value="1"/>
</dbReference>
<comment type="caution">
    <text evidence="12">The sequence shown here is derived from an EMBL/GenBank/DDBJ whole genome shotgun (WGS) entry which is preliminary data.</text>
</comment>
<reference evidence="12" key="1">
    <citation type="submission" date="2021-01" db="EMBL/GenBank/DDBJ databases">
        <title>Metabolic potential, ecology and presence of endohyphal bacteria is reflected in genomic diversity of Mucoromycotina.</title>
        <authorList>
            <person name="Muszewska A."/>
            <person name="Okrasinska A."/>
            <person name="Steczkiewicz K."/>
            <person name="Drgas O."/>
            <person name="Orlowska M."/>
            <person name="Perlinska-Lenart U."/>
            <person name="Aleksandrzak-Piekarczyk T."/>
            <person name="Szatraj K."/>
            <person name="Zielenkiewicz U."/>
            <person name="Pilsyk S."/>
            <person name="Malc E."/>
            <person name="Mieczkowski P."/>
            <person name="Kruszewska J.S."/>
            <person name="Biernat P."/>
            <person name="Pawlowska J."/>
        </authorList>
    </citation>
    <scope>NUCLEOTIDE SEQUENCE</scope>
    <source>
        <strain evidence="12">WA0000018081</strain>
    </source>
</reference>
<proteinExistence type="inferred from homology"/>
<sequence>MSPTSTTQPKTVQRKKKAARACVHCQKAHLTCDDSRPCQRCIKRDLAGTCTDGARKKAKYLQDAEDNMSCTSNDSRYTTQLNQIQQQQNTLLDTLNTNQQHFLNGANLIDTSQLLGLDNNNNNSTFNYGFGSNSTNLEYSILSNMLGSPQFMNSSSSSPTTSTINNIWSNNNQKKNYNNNNTNDTLLTSTPSSTTAPYTPSTITSLGDPILFSPTLQQQQQHQQRQQQHQHHHILDPNTISIAKMENSPKSNLLLTPPNSSSRKRHHSNSSMISIGYASASKPFSYADGYHYLINYVRHKMGREELMRISKALALFRPSVLASMMNLTEDDLVFTEKCLQRTLLEYEKLITYSGTPTVVWRRTGEIALVGKEFSLLTQWSRDAILSKKTYIYELMSDPSAVEYWEKYALHAFDNTDSAVYSSCILMSPTKRVVPCTFCFTIKRDIFDLPSVIVGNFLPILS</sequence>
<dbReference type="AlphaFoldDB" id="A0A8H7SZF5"/>
<dbReference type="SMART" id="SM00066">
    <property type="entry name" value="GAL4"/>
    <property type="match status" value="1"/>
</dbReference>
<evidence type="ECO:0000313" key="13">
    <source>
        <dbReference type="Proteomes" id="UP000613177"/>
    </source>
</evidence>
<dbReference type="CDD" id="cd00067">
    <property type="entry name" value="GAL4"/>
    <property type="match status" value="1"/>
</dbReference>
<evidence type="ECO:0000256" key="9">
    <source>
        <dbReference type="ARBA" id="ARBA00023242"/>
    </source>
</evidence>
<dbReference type="GO" id="GO:0009267">
    <property type="term" value="P:cellular response to starvation"/>
    <property type="evidence" value="ECO:0007669"/>
    <property type="project" value="TreeGrafter"/>
</dbReference>
<evidence type="ECO:0000256" key="5">
    <source>
        <dbReference type="ARBA" id="ARBA00022833"/>
    </source>
</evidence>
<feature type="domain" description="Zn(2)-C6 fungal-type" evidence="11">
    <location>
        <begin position="21"/>
        <end position="52"/>
    </location>
</feature>
<dbReference type="GO" id="GO:0006094">
    <property type="term" value="P:gluconeogenesis"/>
    <property type="evidence" value="ECO:0007669"/>
    <property type="project" value="UniProtKB-KW"/>
</dbReference>
<feature type="region of interest" description="Disordered" evidence="10">
    <location>
        <begin position="152"/>
        <end position="200"/>
    </location>
</feature>
<keyword evidence="9" id="KW-0539">Nucleus</keyword>
<keyword evidence="5" id="KW-0862">Zinc</keyword>
<dbReference type="InterPro" id="IPR056751">
    <property type="entry name" value="PAS_13"/>
</dbReference>
<dbReference type="GO" id="GO:0005634">
    <property type="term" value="C:nucleus"/>
    <property type="evidence" value="ECO:0007669"/>
    <property type="project" value="UniProtKB-SubCell"/>
</dbReference>
<name>A0A8H7SZF5_9FUNG</name>
<evidence type="ECO:0000259" key="11">
    <source>
        <dbReference type="PROSITE" id="PS50048"/>
    </source>
</evidence>
<keyword evidence="7" id="KW-0238">DNA-binding</keyword>
<protein>
    <recommendedName>
        <fullName evidence="11">Zn(2)-C6 fungal-type domain-containing protein</fullName>
    </recommendedName>
</protein>
<organism evidence="12 13">
    <name type="scientific">Thamnidium elegans</name>
    <dbReference type="NCBI Taxonomy" id="101142"/>
    <lineage>
        <taxon>Eukaryota</taxon>
        <taxon>Fungi</taxon>
        <taxon>Fungi incertae sedis</taxon>
        <taxon>Mucoromycota</taxon>
        <taxon>Mucoromycotina</taxon>
        <taxon>Mucoromycetes</taxon>
        <taxon>Mucorales</taxon>
        <taxon>Mucorineae</taxon>
        <taxon>Mucoraceae</taxon>
        <taxon>Thamnidium</taxon>
    </lineage>
</organism>
<accession>A0A8H7SZF5</accession>
<evidence type="ECO:0000256" key="4">
    <source>
        <dbReference type="ARBA" id="ARBA00022723"/>
    </source>
</evidence>
<dbReference type="InterPro" id="IPR036864">
    <property type="entry name" value="Zn2-C6_fun-type_DNA-bd_sf"/>
</dbReference>
<evidence type="ECO:0000256" key="3">
    <source>
        <dbReference type="ARBA" id="ARBA00022432"/>
    </source>
</evidence>
<keyword evidence="3" id="KW-0312">Gluconeogenesis</keyword>
<evidence type="ECO:0000256" key="1">
    <source>
        <dbReference type="ARBA" id="ARBA00004123"/>
    </source>
</evidence>
<dbReference type="SUPFAM" id="SSF57701">
    <property type="entry name" value="Zn2/Cys6 DNA-binding domain"/>
    <property type="match status" value="1"/>
</dbReference>
<evidence type="ECO:0000313" key="12">
    <source>
        <dbReference type="EMBL" id="KAG2237258.1"/>
    </source>
</evidence>
<keyword evidence="6" id="KW-0805">Transcription regulation</keyword>
<evidence type="ECO:0000256" key="10">
    <source>
        <dbReference type="SAM" id="MobiDB-lite"/>
    </source>
</evidence>
<keyword evidence="13" id="KW-1185">Reference proteome</keyword>
<comment type="similarity">
    <text evidence="2">Belongs to the ERT1/acuK family.</text>
</comment>
<dbReference type="GO" id="GO:0000981">
    <property type="term" value="F:DNA-binding transcription factor activity, RNA polymerase II-specific"/>
    <property type="evidence" value="ECO:0007669"/>
    <property type="project" value="InterPro"/>
</dbReference>
<dbReference type="Pfam" id="PF24990">
    <property type="entry name" value="PAS_13"/>
    <property type="match status" value="2"/>
</dbReference>
<feature type="compositionally biased region" description="Low complexity" evidence="10">
    <location>
        <begin position="153"/>
        <end position="200"/>
    </location>
</feature>
<dbReference type="GO" id="GO:0008270">
    <property type="term" value="F:zinc ion binding"/>
    <property type="evidence" value="ECO:0007669"/>
    <property type="project" value="InterPro"/>
</dbReference>
<comment type="subcellular location">
    <subcellularLocation>
        <location evidence="1">Nucleus</location>
    </subcellularLocation>
</comment>
<evidence type="ECO:0000256" key="2">
    <source>
        <dbReference type="ARBA" id="ARBA00010855"/>
    </source>
</evidence>
<dbReference type="GO" id="GO:0000977">
    <property type="term" value="F:RNA polymerase II transcription regulatory region sequence-specific DNA binding"/>
    <property type="evidence" value="ECO:0007669"/>
    <property type="project" value="TreeGrafter"/>
</dbReference>
<dbReference type="Proteomes" id="UP000613177">
    <property type="component" value="Unassembled WGS sequence"/>
</dbReference>
<dbReference type="InterPro" id="IPR050335">
    <property type="entry name" value="ERT1_acuK_gluconeogen_tf"/>
</dbReference>
<dbReference type="EMBL" id="JAEPRE010000008">
    <property type="protein sequence ID" value="KAG2237258.1"/>
    <property type="molecule type" value="Genomic_DNA"/>
</dbReference>
<evidence type="ECO:0000256" key="6">
    <source>
        <dbReference type="ARBA" id="ARBA00023015"/>
    </source>
</evidence>
<evidence type="ECO:0000256" key="8">
    <source>
        <dbReference type="ARBA" id="ARBA00023163"/>
    </source>
</evidence>